<dbReference type="EMBL" id="JARJLM010000393">
    <property type="protein sequence ID" value="MDF3835907.1"/>
    <property type="molecule type" value="Genomic_DNA"/>
</dbReference>
<dbReference type="RefSeq" id="WP_276266560.1">
    <property type="nucleotide sequence ID" value="NZ_JARJLM010000393.1"/>
</dbReference>
<sequence>MNIHTLLDRLKRYDFFIYRVIEIDRGHQIHLGCGIRISVYHNKTILVQGKFIERTRDEALPILQSILPPATKWQCDLGKYRKRVKPPVSKELLDKVWTAMAKR</sequence>
<organism evidence="1 2">
    <name type="scientific">Cupriavidus basilensis</name>
    <dbReference type="NCBI Taxonomy" id="68895"/>
    <lineage>
        <taxon>Bacteria</taxon>
        <taxon>Pseudomonadati</taxon>
        <taxon>Pseudomonadota</taxon>
        <taxon>Betaproteobacteria</taxon>
        <taxon>Burkholderiales</taxon>
        <taxon>Burkholderiaceae</taxon>
        <taxon>Cupriavidus</taxon>
    </lineage>
</organism>
<name>A0ABT6ATG0_9BURK</name>
<evidence type="ECO:0000313" key="2">
    <source>
        <dbReference type="Proteomes" id="UP001216674"/>
    </source>
</evidence>
<comment type="caution">
    <text evidence="1">The sequence shown here is derived from an EMBL/GenBank/DDBJ whole genome shotgun (WGS) entry which is preliminary data.</text>
</comment>
<keyword evidence="2" id="KW-1185">Reference proteome</keyword>
<proteinExistence type="predicted"/>
<gene>
    <name evidence="1" type="ORF">P3W85_23580</name>
</gene>
<dbReference type="Proteomes" id="UP001216674">
    <property type="component" value="Unassembled WGS sequence"/>
</dbReference>
<accession>A0ABT6ATG0</accession>
<evidence type="ECO:0000313" key="1">
    <source>
        <dbReference type="EMBL" id="MDF3835907.1"/>
    </source>
</evidence>
<protein>
    <submittedName>
        <fullName evidence="1">Uncharacterized protein</fullName>
    </submittedName>
</protein>
<reference evidence="1 2" key="1">
    <citation type="submission" date="2023-03" db="EMBL/GenBank/DDBJ databases">
        <title>Draft assemblies of triclosan tolerant bacteria isolated from returned activated sludge.</title>
        <authorList>
            <person name="Van Hamelsveld S."/>
        </authorList>
    </citation>
    <scope>NUCLEOTIDE SEQUENCE [LARGE SCALE GENOMIC DNA]</scope>
    <source>
        <strain evidence="1 2">GW210010_S58</strain>
    </source>
</reference>